<accession>A0A0B7IFF4</accession>
<dbReference type="EMBL" id="CDOK01000133">
    <property type="protein sequence ID" value="CEN50646.1"/>
    <property type="molecule type" value="Genomic_DNA"/>
</dbReference>
<proteinExistence type="predicted"/>
<dbReference type="Proteomes" id="UP000039370">
    <property type="component" value="Unassembled WGS sequence"/>
</dbReference>
<reference evidence="2" key="1">
    <citation type="submission" date="2015-01" db="EMBL/GenBank/DDBJ databases">
        <authorList>
            <person name="MANFREDI Pablo"/>
        </authorList>
    </citation>
    <scope>NUCLEOTIDE SEQUENCE [LARGE SCALE GENOMIC DNA]</scope>
    <source>
        <strain evidence="2">Cc11</strain>
    </source>
</reference>
<gene>
    <name evidence="1" type="ORF">CCAN11_2180005</name>
</gene>
<sequence>MKGGQQNPKLTYKLTNAGQTNEQLGQSNDINVLFAAFANHSFSSHSGYTRRGYY</sequence>
<dbReference type="AlphaFoldDB" id="A0A0B7IFF4"/>
<evidence type="ECO:0000313" key="1">
    <source>
        <dbReference type="EMBL" id="CEN50646.1"/>
    </source>
</evidence>
<organism evidence="1 2">
    <name type="scientific">Capnocytophaga canimorsus</name>
    <dbReference type="NCBI Taxonomy" id="28188"/>
    <lineage>
        <taxon>Bacteria</taxon>
        <taxon>Pseudomonadati</taxon>
        <taxon>Bacteroidota</taxon>
        <taxon>Flavobacteriia</taxon>
        <taxon>Flavobacteriales</taxon>
        <taxon>Flavobacteriaceae</taxon>
        <taxon>Capnocytophaga</taxon>
    </lineage>
</organism>
<protein>
    <submittedName>
        <fullName evidence="1">Uncharacterized protein</fullName>
    </submittedName>
</protein>
<evidence type="ECO:0000313" key="2">
    <source>
        <dbReference type="Proteomes" id="UP000039370"/>
    </source>
</evidence>
<name>A0A0B7IFF4_9FLAO</name>